<keyword evidence="2" id="KW-0012">Acyltransferase</keyword>
<dbReference type="InterPro" id="IPR003386">
    <property type="entry name" value="LACT/PDAT_acylTrfase"/>
</dbReference>
<dbReference type="OrthoDB" id="190846at2759"/>
<dbReference type="FunCoup" id="Q011F1">
    <property type="interactions" value="539"/>
</dbReference>
<dbReference type="Pfam" id="PF02450">
    <property type="entry name" value="LCAT"/>
    <property type="match status" value="1"/>
</dbReference>
<name>Q011F1_OSTTA</name>
<dbReference type="PANTHER" id="PTHR11440">
    <property type="entry name" value="LECITHIN-CHOLESTEROL ACYLTRANSFERASE-RELATED"/>
    <property type="match status" value="1"/>
</dbReference>
<dbReference type="InterPro" id="IPR029058">
    <property type="entry name" value="AB_hydrolase_fold"/>
</dbReference>
<protein>
    <submittedName>
        <fullName evidence="2">Lecithin:cholesterol/phospholipid:diacylglycerol acyltransferase</fullName>
    </submittedName>
</protein>
<dbReference type="RefSeq" id="XP_003081310.1">
    <property type="nucleotide sequence ID" value="XM_003081262.1"/>
</dbReference>
<feature type="compositionally biased region" description="Low complexity" evidence="1">
    <location>
        <begin position="9"/>
        <end position="44"/>
    </location>
</feature>
<evidence type="ECO:0000256" key="1">
    <source>
        <dbReference type="SAM" id="MobiDB-lite"/>
    </source>
</evidence>
<gene>
    <name evidence="2" type="ORF">OT_ostta09g03210</name>
</gene>
<dbReference type="GO" id="GO:0008374">
    <property type="term" value="F:O-acyltransferase activity"/>
    <property type="evidence" value="ECO:0007669"/>
    <property type="project" value="InterPro"/>
</dbReference>
<dbReference type="GO" id="GO:0006629">
    <property type="term" value="P:lipid metabolic process"/>
    <property type="evidence" value="ECO:0007669"/>
    <property type="project" value="InterPro"/>
</dbReference>
<feature type="region of interest" description="Disordered" evidence="1">
    <location>
        <begin position="1"/>
        <end position="44"/>
    </location>
</feature>
<dbReference type="GeneID" id="9833560"/>
<dbReference type="AlphaFoldDB" id="Q011F1"/>
<comment type="caution">
    <text evidence="2">The sequence shown here is derived from an EMBL/GenBank/DDBJ whole genome shotgun (WGS) entry which is preliminary data.</text>
</comment>
<dbReference type="EMBL" id="CAID01000009">
    <property type="protein sequence ID" value="CAL55479.1"/>
    <property type="molecule type" value="Genomic_DNA"/>
</dbReference>
<evidence type="ECO:0000313" key="2">
    <source>
        <dbReference type="EMBL" id="CAL55479.1"/>
    </source>
</evidence>
<accession>Q011F1</accession>
<dbReference type="STRING" id="70448.Q011F1"/>
<sequence>MAVTRRTTRAGARAPGTGASSSRAPRPAIRASSSRTKTASKRSSAWARAEIGGARARRSWFVRVWAFDWSSAGASKRVRAFAVVVIACAATYLRDVYVPERVRVAVVGTLPEWVNDTVLARLPALAYVPDSGARGVIGRTMALGGAEPKHPVVIVPGFVSTGLELWRGQACGEHFFRRRMWGTPAMARAFFSNQKCWMEHMRLDAKTGSDPEDIRLRAVRGLEGVDWFVPGYFVWARIIEELGGLGYDANTIHSAAYDWRLSPHMLEVRDGYFSRLKSVIETLHGVSGERVAILAHSYGDTVTRYFFEWVETPVAKGGGGGGKKWVDAHIHAYVDIAGPMLGIPKTIPSLLSGEMRDTAILGELEGMLGGILENAMGRFIGSQIKEVCETFRTWGALWAMLPRGGSKIWGDERSGTPDVDAAGDSVNFFLQLRESGQSSEKSFNHSIMSATSLLFEHLADSVPHNVAEFSHFLDEATRARLKKRIPSIKSKVAPNFGDSLTSPLPHAPNMKVYCLYGVGKPSERAYAYERVDDALRPYQLDVDQSRNGVLTRGVWQVDGDGSIPLVSLGYVCRHWRDNRKLNPANVSVVSREYHHRALPLGVGGFQGKTEGDHVNIMGNEDMIADILSVVAGRAEDVRERIVSDIDHLSSVIDARFASANPRESF</sequence>
<dbReference type="OMA" id="FYFLKWV"/>
<evidence type="ECO:0000313" key="3">
    <source>
        <dbReference type="Proteomes" id="UP000009170"/>
    </source>
</evidence>
<dbReference type="InParanoid" id="Q011F1"/>
<proteinExistence type="predicted"/>
<dbReference type="SUPFAM" id="SSF53474">
    <property type="entry name" value="alpha/beta-Hydrolases"/>
    <property type="match status" value="1"/>
</dbReference>
<keyword evidence="3" id="KW-1185">Reference proteome</keyword>
<dbReference type="Gene3D" id="3.40.50.1820">
    <property type="entry name" value="alpha/beta hydrolase"/>
    <property type="match status" value="1"/>
</dbReference>
<dbReference type="Proteomes" id="UP000009170">
    <property type="component" value="Unassembled WGS sequence"/>
</dbReference>
<dbReference type="KEGG" id="ota:OT_ostta09g03210"/>
<reference evidence="2 3" key="2">
    <citation type="journal article" date="2014" name="BMC Genomics">
        <title>An improved genome of the model marine alga Ostreococcus tauri unfolds by assessing Illumina de novo assemblies.</title>
        <authorList>
            <person name="Blanc-Mathieu R."/>
            <person name="Verhelst B."/>
            <person name="Derelle E."/>
            <person name="Rombauts S."/>
            <person name="Bouget F.Y."/>
            <person name="Carre I."/>
            <person name="Chateau A."/>
            <person name="Eyre-Walker A."/>
            <person name="Grimsley N."/>
            <person name="Moreau H."/>
            <person name="Piegu B."/>
            <person name="Rivals E."/>
            <person name="Schackwitz W."/>
            <person name="Van de Peer Y."/>
            <person name="Piganeau G."/>
        </authorList>
    </citation>
    <scope>NUCLEOTIDE SEQUENCE [LARGE SCALE GENOMIC DNA]</scope>
    <source>
        <strain evidence="3">OTTH 0595 / CCAP 157/2 / RCC745</strain>
    </source>
</reference>
<keyword evidence="2" id="KW-0808">Transferase</keyword>
<organism evidence="2 3">
    <name type="scientific">Ostreococcus tauri</name>
    <name type="common">Marine green alga</name>
    <dbReference type="NCBI Taxonomy" id="70448"/>
    <lineage>
        <taxon>Eukaryota</taxon>
        <taxon>Viridiplantae</taxon>
        <taxon>Chlorophyta</taxon>
        <taxon>Mamiellophyceae</taxon>
        <taxon>Mamiellales</taxon>
        <taxon>Bathycoccaceae</taxon>
        <taxon>Ostreococcus</taxon>
    </lineage>
</organism>
<reference evidence="3" key="1">
    <citation type="journal article" date="2006" name="Proc. Natl. Acad. Sci. U.S.A.">
        <title>Genome analysis of the smallest free-living eukaryote Ostreococcus tauri unveils many unique features.</title>
        <authorList>
            <person name="Derelle E."/>
            <person name="Ferraz C."/>
            <person name="Rombauts S."/>
            <person name="Rouze P."/>
            <person name="Worden A.Z."/>
            <person name="Robbens S."/>
            <person name="Partensky F."/>
            <person name="Degroeve S."/>
            <person name="Echeynie S."/>
            <person name="Cooke R."/>
            <person name="Saeys Y."/>
            <person name="Wuyts J."/>
            <person name="Jabbari K."/>
            <person name="Bowler C."/>
            <person name="Panaud O."/>
            <person name="Piegu B."/>
            <person name="Ball S.G."/>
            <person name="Ral J.-P."/>
            <person name="Bouget F.-Y."/>
            <person name="Piganeau G."/>
            <person name="De Baets B."/>
            <person name="Picard A."/>
            <person name="Delseny M."/>
            <person name="Demaille J."/>
            <person name="Van de Peer Y."/>
            <person name="Moreau H."/>
        </authorList>
    </citation>
    <scope>NUCLEOTIDE SEQUENCE [LARGE SCALE GENOMIC DNA]</scope>
    <source>
        <strain evidence="3">OTTH 0595 / CCAP 157/2 / RCC745</strain>
    </source>
</reference>